<gene>
    <name evidence="6" type="ORF">FB559_4108</name>
</gene>
<evidence type="ECO:0000256" key="2">
    <source>
        <dbReference type="ARBA" id="ARBA00022692"/>
    </source>
</evidence>
<keyword evidence="3 5" id="KW-1133">Transmembrane helix</keyword>
<dbReference type="OrthoDB" id="3423019at2"/>
<dbReference type="InterPro" id="IPR037185">
    <property type="entry name" value="EmrE-like"/>
</dbReference>
<dbReference type="PANTHER" id="PTHR40761:SF1">
    <property type="entry name" value="CONSERVED INTEGRAL MEMBRANE ALANINE VALINE AND LEUCINE RICH PROTEIN-RELATED"/>
    <property type="match status" value="1"/>
</dbReference>
<feature type="transmembrane region" description="Helical" evidence="5">
    <location>
        <begin position="79"/>
        <end position="97"/>
    </location>
</feature>
<evidence type="ECO:0000313" key="7">
    <source>
        <dbReference type="Proteomes" id="UP000316096"/>
    </source>
</evidence>
<evidence type="ECO:0000256" key="3">
    <source>
        <dbReference type="ARBA" id="ARBA00022989"/>
    </source>
</evidence>
<dbReference type="EMBL" id="VFOZ01000001">
    <property type="protein sequence ID" value="TQL98482.1"/>
    <property type="molecule type" value="Genomic_DNA"/>
</dbReference>
<dbReference type="Pfam" id="PF05653">
    <property type="entry name" value="Mg_trans_NIPA"/>
    <property type="match status" value="1"/>
</dbReference>
<feature type="transmembrane region" description="Helical" evidence="5">
    <location>
        <begin position="134"/>
        <end position="157"/>
    </location>
</feature>
<dbReference type="SUPFAM" id="SSF103481">
    <property type="entry name" value="Multidrug resistance efflux transporter EmrE"/>
    <property type="match status" value="1"/>
</dbReference>
<keyword evidence="4 5" id="KW-0472">Membrane</keyword>
<dbReference type="GO" id="GO:0016020">
    <property type="term" value="C:membrane"/>
    <property type="evidence" value="ECO:0007669"/>
    <property type="project" value="UniProtKB-SubCell"/>
</dbReference>
<comment type="caution">
    <text evidence="6">The sequence shown here is derived from an EMBL/GenBank/DDBJ whole genome shotgun (WGS) entry which is preliminary data.</text>
</comment>
<comment type="subcellular location">
    <subcellularLocation>
        <location evidence="1">Membrane</location>
        <topology evidence="1">Multi-pass membrane protein</topology>
    </subcellularLocation>
</comment>
<proteinExistence type="predicted"/>
<feature type="transmembrane region" description="Helical" evidence="5">
    <location>
        <begin position="53"/>
        <end position="73"/>
    </location>
</feature>
<dbReference type="Gene3D" id="1.10.3730.20">
    <property type="match status" value="1"/>
</dbReference>
<evidence type="ECO:0000256" key="4">
    <source>
        <dbReference type="ARBA" id="ARBA00023136"/>
    </source>
</evidence>
<dbReference type="Proteomes" id="UP000316096">
    <property type="component" value="Unassembled WGS sequence"/>
</dbReference>
<feature type="transmembrane region" description="Helical" evidence="5">
    <location>
        <begin position="169"/>
        <end position="190"/>
    </location>
</feature>
<accession>A0A543CN09</accession>
<feature type="transmembrane region" description="Helical" evidence="5">
    <location>
        <begin position="210"/>
        <end position="229"/>
    </location>
</feature>
<protein>
    <submittedName>
        <fullName evidence="6">Magnesium transporter NIPA</fullName>
    </submittedName>
</protein>
<evidence type="ECO:0000256" key="5">
    <source>
        <dbReference type="SAM" id="Phobius"/>
    </source>
</evidence>
<evidence type="ECO:0000313" key="6">
    <source>
        <dbReference type="EMBL" id="TQL98482.1"/>
    </source>
</evidence>
<dbReference type="PANTHER" id="PTHR40761">
    <property type="entry name" value="CONSERVED INTEGRAL MEMBRANE ALANINE VALINE AND LEUCINE RICH PROTEIN-RELATED"/>
    <property type="match status" value="1"/>
</dbReference>
<feature type="transmembrane region" description="Helical" evidence="5">
    <location>
        <begin position="236"/>
        <end position="256"/>
    </location>
</feature>
<dbReference type="GO" id="GO:0015095">
    <property type="term" value="F:magnesium ion transmembrane transporter activity"/>
    <property type="evidence" value="ECO:0007669"/>
    <property type="project" value="InterPro"/>
</dbReference>
<dbReference type="AlphaFoldDB" id="A0A543CN09"/>
<feature type="transmembrane region" description="Helical" evidence="5">
    <location>
        <begin position="268"/>
        <end position="285"/>
    </location>
</feature>
<name>A0A543CN09_9ACTN</name>
<keyword evidence="2 5" id="KW-0812">Transmembrane</keyword>
<dbReference type="InterPro" id="IPR008521">
    <property type="entry name" value="Mg_trans_NIPA"/>
</dbReference>
<reference evidence="6 7" key="1">
    <citation type="submission" date="2019-06" db="EMBL/GenBank/DDBJ databases">
        <title>Sequencing the genomes of 1000 actinobacteria strains.</title>
        <authorList>
            <person name="Klenk H.-P."/>
        </authorList>
    </citation>
    <scope>NUCLEOTIDE SEQUENCE [LARGE SCALE GENOMIC DNA]</scope>
    <source>
        <strain evidence="6 7">DSM 102200</strain>
    </source>
</reference>
<organism evidence="6 7">
    <name type="scientific">Actinoallomurus bryophytorum</name>
    <dbReference type="NCBI Taxonomy" id="1490222"/>
    <lineage>
        <taxon>Bacteria</taxon>
        <taxon>Bacillati</taxon>
        <taxon>Actinomycetota</taxon>
        <taxon>Actinomycetes</taxon>
        <taxon>Streptosporangiales</taxon>
        <taxon>Thermomonosporaceae</taxon>
        <taxon>Actinoallomurus</taxon>
    </lineage>
</organism>
<evidence type="ECO:0000256" key="1">
    <source>
        <dbReference type="ARBA" id="ARBA00004141"/>
    </source>
</evidence>
<sequence length="306" mass="31669">MILGVVLALVTTLAYNAGFVLEKGALSSLPPLNIRLPLNLMRMLVTNPRWMAGFGLIAVGLAGQLVVLTRIPLTVAQPLFSSGIVFLLLLTMTVLGERLTSHEWTGLAGIMAGVICVVASLNSRTDTVGTGGHVLRVLLIAVPSTLAGIGVFVAAGRRGGRHRRPAGDVPYGLAAGIVYGVAGMVVKGLSASIDFHGPETIAASALASPYLYLLAPITLAGFLIFQTALQRGRASIVAPVSTVVSTLYTVVAGTLMFGERLPADAVDLVLRLTGLAAIAAALFWLPRRARAASAGADLADTSIIDI</sequence>
<keyword evidence="7" id="KW-1185">Reference proteome</keyword>